<dbReference type="GO" id="GO:0005524">
    <property type="term" value="F:ATP binding"/>
    <property type="evidence" value="ECO:0007669"/>
    <property type="project" value="InterPro"/>
</dbReference>
<evidence type="ECO:0000256" key="3">
    <source>
        <dbReference type="ARBA" id="ARBA00022884"/>
    </source>
</evidence>
<dbReference type="Gene3D" id="3.40.50.300">
    <property type="entry name" value="P-loop containing nucleotide triphosphate hydrolases"/>
    <property type="match status" value="1"/>
</dbReference>
<protein>
    <recommendedName>
        <fullName evidence="4">Helicase ATP-binding domain-containing protein</fullName>
    </recommendedName>
</protein>
<dbReference type="OrthoDB" id="10265785at2759"/>
<dbReference type="EMBL" id="CM018051">
    <property type="protein sequence ID" value="KAA8516628.1"/>
    <property type="molecule type" value="Genomic_DNA"/>
</dbReference>
<dbReference type="Proteomes" id="UP000325577">
    <property type="component" value="Linkage Group LG8"/>
</dbReference>
<keyword evidence="6" id="KW-1185">Reference proteome</keyword>
<keyword evidence="1" id="KW-0378">Hydrolase</keyword>
<name>A0A5J4ZGL1_9ASTE</name>
<evidence type="ECO:0000259" key="4">
    <source>
        <dbReference type="PROSITE" id="PS51192"/>
    </source>
</evidence>
<proteinExistence type="predicted"/>
<sequence length="318" mass="35636">MKFERPSKIQAFSLPMILTPPYKNLITQAYSGSGKTTCFVLGMLSRVDPKLSAPQALCICPSRELAIQNMEVLLKMGKYTGITAECAVPLDNSNYIPISKRAPVTAQVVIGTPGTINKWVTAKKLGMSYMKILVLDEANHMLAESGFKDDSLRIMKAIVRSNGDCQISRRIWRLSRSVTLLPSKAGWHLRWRWSMEYGVAQEWEDIEVGLNSCRGRLEFLERCLVGQMGAVNALVPAREKVLQWGVMVGVHVVDMHGAVFLFELPSKEAADRILQRRDWMLVNWNAAGCFLLEGKELKGEWVILMRLPLTILVPGGFL</sequence>
<dbReference type="GO" id="GO:0004386">
    <property type="term" value="F:helicase activity"/>
    <property type="evidence" value="ECO:0007669"/>
    <property type="project" value="UniProtKB-KW"/>
</dbReference>
<dbReference type="SMART" id="SM00487">
    <property type="entry name" value="DEXDc"/>
    <property type="match status" value="1"/>
</dbReference>
<dbReference type="PROSITE" id="PS51192">
    <property type="entry name" value="HELICASE_ATP_BIND_1"/>
    <property type="match status" value="1"/>
</dbReference>
<dbReference type="InterPro" id="IPR014001">
    <property type="entry name" value="Helicase_ATP-bd"/>
</dbReference>
<keyword evidence="2" id="KW-0067">ATP-binding</keyword>
<dbReference type="GO" id="GO:0003723">
    <property type="term" value="F:RNA binding"/>
    <property type="evidence" value="ECO:0007669"/>
    <property type="project" value="UniProtKB-KW"/>
</dbReference>
<evidence type="ECO:0000256" key="1">
    <source>
        <dbReference type="ARBA" id="ARBA00022801"/>
    </source>
</evidence>
<dbReference type="InterPro" id="IPR027417">
    <property type="entry name" value="P-loop_NTPase"/>
</dbReference>
<dbReference type="AlphaFoldDB" id="A0A5J4ZGL1"/>
<evidence type="ECO:0000313" key="5">
    <source>
        <dbReference type="EMBL" id="KAA8516628.1"/>
    </source>
</evidence>
<evidence type="ECO:0000313" key="6">
    <source>
        <dbReference type="Proteomes" id="UP000325577"/>
    </source>
</evidence>
<evidence type="ECO:0000256" key="2">
    <source>
        <dbReference type="ARBA" id="ARBA00022806"/>
    </source>
</evidence>
<keyword evidence="3" id="KW-0694">RNA-binding</keyword>
<keyword evidence="2" id="KW-0347">Helicase</keyword>
<dbReference type="SUPFAM" id="SSF52540">
    <property type="entry name" value="P-loop containing nucleoside triphosphate hydrolases"/>
    <property type="match status" value="1"/>
</dbReference>
<dbReference type="Pfam" id="PF00270">
    <property type="entry name" value="DEAD"/>
    <property type="match status" value="1"/>
</dbReference>
<dbReference type="PANTHER" id="PTHR47958">
    <property type="entry name" value="ATP-DEPENDENT RNA HELICASE DBP3"/>
    <property type="match status" value="1"/>
</dbReference>
<accession>A0A5J4ZGL1</accession>
<feature type="domain" description="Helicase ATP-binding" evidence="4">
    <location>
        <begin position="16"/>
        <end position="198"/>
    </location>
</feature>
<gene>
    <name evidence="5" type="ORF">F0562_016866</name>
</gene>
<dbReference type="InterPro" id="IPR011545">
    <property type="entry name" value="DEAD/DEAH_box_helicase_dom"/>
</dbReference>
<dbReference type="GO" id="GO:0016787">
    <property type="term" value="F:hydrolase activity"/>
    <property type="evidence" value="ECO:0007669"/>
    <property type="project" value="UniProtKB-KW"/>
</dbReference>
<keyword evidence="2" id="KW-0547">Nucleotide-binding</keyword>
<organism evidence="5 6">
    <name type="scientific">Nyssa sinensis</name>
    <dbReference type="NCBI Taxonomy" id="561372"/>
    <lineage>
        <taxon>Eukaryota</taxon>
        <taxon>Viridiplantae</taxon>
        <taxon>Streptophyta</taxon>
        <taxon>Embryophyta</taxon>
        <taxon>Tracheophyta</taxon>
        <taxon>Spermatophyta</taxon>
        <taxon>Magnoliopsida</taxon>
        <taxon>eudicotyledons</taxon>
        <taxon>Gunneridae</taxon>
        <taxon>Pentapetalae</taxon>
        <taxon>asterids</taxon>
        <taxon>Cornales</taxon>
        <taxon>Nyssaceae</taxon>
        <taxon>Nyssa</taxon>
    </lineage>
</organism>
<reference evidence="5 6" key="1">
    <citation type="submission" date="2019-09" db="EMBL/GenBank/DDBJ databases">
        <title>A chromosome-level genome assembly of the Chinese tupelo Nyssa sinensis.</title>
        <authorList>
            <person name="Yang X."/>
            <person name="Kang M."/>
            <person name="Yang Y."/>
            <person name="Xiong H."/>
            <person name="Wang M."/>
            <person name="Zhang Z."/>
            <person name="Wang Z."/>
            <person name="Wu H."/>
            <person name="Ma T."/>
            <person name="Liu J."/>
            <person name="Xi Z."/>
        </authorList>
    </citation>
    <scope>NUCLEOTIDE SEQUENCE [LARGE SCALE GENOMIC DNA]</scope>
    <source>
        <strain evidence="5">J267</strain>
        <tissue evidence="5">Leaf</tissue>
    </source>
</reference>